<sequence length="498" mass="55832">MIKILSLDDFPSPSFMQLATAGIKSDDVIYNNHLEMHNEMHPLYEHLHKYPVVTITSDMLGTCESIRTMNSGFLFQPVQDSIFKKLINMWREKGFTEALRYAASEDSDNVTNVIHWIAVNLTWALDTVEKGIFQTEALLATGSGSVTDVVPTRDWNNSIVRCISWHPHCTRLAVATRDDRIRIYSENTSVIPVLRHSAQKYIYQLSWCPNAGRVLAAACHQGVLVWTIELGAASNMLSYAMLLKRRNHTPVNSIAWHPQGDLLVSISPNDHNMIVWDVSKEESVPIKRVAGGGLCLVRWSLCGSRLFSATCKNIFRVWHTDTPKPWYTERWTVPSGRIAVACFGPNLALIFASSDDPVIYSLPLEGNIFDTKSSVDDITVAIPIINLAEVTFTNKNESSVRVGGKIIAMEWDSMGRYLAVLFQNSPLIALIKTKICNLGKAIEVKPFTFIKGLPGELPNCMNFYQKCLTENSTVCLTIAWNSGRIQHFPIVHSYDGKV</sequence>
<evidence type="ECO:0000313" key="3">
    <source>
        <dbReference type="RefSeq" id="XP_015176656.1"/>
    </source>
</evidence>
<gene>
    <name evidence="3" type="primary">LOC107066505</name>
</gene>
<dbReference type="InterPro" id="IPR045139">
    <property type="entry name" value="Aladin"/>
</dbReference>
<feature type="domain" description="Aladin seven-bladed propeller" evidence="1">
    <location>
        <begin position="144"/>
        <end position="491"/>
    </location>
</feature>
<accession>A0ABM1I8W9</accession>
<keyword evidence="2" id="KW-1185">Reference proteome</keyword>
<evidence type="ECO:0000259" key="1">
    <source>
        <dbReference type="Pfam" id="PF25460"/>
    </source>
</evidence>
<dbReference type="SMART" id="SM00320">
    <property type="entry name" value="WD40"/>
    <property type="match status" value="4"/>
</dbReference>
<organism evidence="2 3">
    <name type="scientific">Polistes dominula</name>
    <name type="common">European paper wasp</name>
    <name type="synonym">Vespa dominula</name>
    <dbReference type="NCBI Taxonomy" id="743375"/>
    <lineage>
        <taxon>Eukaryota</taxon>
        <taxon>Metazoa</taxon>
        <taxon>Ecdysozoa</taxon>
        <taxon>Arthropoda</taxon>
        <taxon>Hexapoda</taxon>
        <taxon>Insecta</taxon>
        <taxon>Pterygota</taxon>
        <taxon>Neoptera</taxon>
        <taxon>Endopterygota</taxon>
        <taxon>Hymenoptera</taxon>
        <taxon>Apocrita</taxon>
        <taxon>Aculeata</taxon>
        <taxon>Vespoidea</taxon>
        <taxon>Vespidae</taxon>
        <taxon>Polistinae</taxon>
        <taxon>Polistini</taxon>
        <taxon>Polistes</taxon>
    </lineage>
</organism>
<dbReference type="GeneID" id="107066505"/>
<proteinExistence type="predicted"/>
<dbReference type="InterPro" id="IPR001680">
    <property type="entry name" value="WD40_rpt"/>
</dbReference>
<dbReference type="Pfam" id="PF25460">
    <property type="entry name" value="Beta-prop_Aladin"/>
    <property type="match status" value="1"/>
</dbReference>
<reference evidence="3" key="1">
    <citation type="submission" date="2025-08" db="UniProtKB">
        <authorList>
            <consortium name="RefSeq"/>
        </authorList>
    </citation>
    <scope>IDENTIFICATION</scope>
    <source>
        <tissue evidence="3">Whole body</tissue>
    </source>
</reference>
<dbReference type="SUPFAM" id="SSF101908">
    <property type="entry name" value="Putative isomerase YbhE"/>
    <property type="match status" value="1"/>
</dbReference>
<dbReference type="Gene3D" id="2.130.10.10">
    <property type="entry name" value="YVTN repeat-like/Quinoprotein amine dehydrogenase"/>
    <property type="match status" value="2"/>
</dbReference>
<dbReference type="PANTHER" id="PTHR14494:SF0">
    <property type="entry name" value="ALADIN"/>
    <property type="match status" value="1"/>
</dbReference>
<dbReference type="PANTHER" id="PTHR14494">
    <property type="entry name" value="ALADIN/ADRACALIN/AAAS"/>
    <property type="match status" value="1"/>
</dbReference>
<dbReference type="RefSeq" id="XP_015176656.1">
    <property type="nucleotide sequence ID" value="XM_015321170.1"/>
</dbReference>
<name>A0ABM1I8W9_POLDO</name>
<dbReference type="InterPro" id="IPR057403">
    <property type="entry name" value="Beta-prop_Aladin"/>
</dbReference>
<dbReference type="Proteomes" id="UP000694924">
    <property type="component" value="Unplaced"/>
</dbReference>
<protein>
    <submittedName>
        <fullName evidence="3">Aladin</fullName>
    </submittedName>
</protein>
<dbReference type="InterPro" id="IPR015943">
    <property type="entry name" value="WD40/YVTN_repeat-like_dom_sf"/>
</dbReference>
<evidence type="ECO:0000313" key="2">
    <source>
        <dbReference type="Proteomes" id="UP000694924"/>
    </source>
</evidence>